<dbReference type="STRING" id="945553.A0A0D2P9C2"/>
<keyword evidence="2" id="KW-0812">Transmembrane</keyword>
<protein>
    <recommendedName>
        <fullName evidence="5">Ubiquitin 3 binding protein But2 C-terminal domain-containing protein</fullName>
    </recommendedName>
</protein>
<keyword evidence="4" id="KW-1185">Reference proteome</keyword>
<dbReference type="Proteomes" id="UP000054270">
    <property type="component" value="Unassembled WGS sequence"/>
</dbReference>
<dbReference type="OMA" id="YASPYIG"/>
<accession>A0A0D2P9C2</accession>
<feature type="transmembrane region" description="Helical" evidence="2">
    <location>
        <begin position="38"/>
        <end position="59"/>
    </location>
</feature>
<keyword evidence="2" id="KW-1133">Transmembrane helix</keyword>
<reference evidence="4" key="1">
    <citation type="submission" date="2014-04" db="EMBL/GenBank/DDBJ databases">
        <title>Evolutionary Origins and Diversification of the Mycorrhizal Mutualists.</title>
        <authorList>
            <consortium name="DOE Joint Genome Institute"/>
            <consortium name="Mycorrhizal Genomics Consortium"/>
            <person name="Kohler A."/>
            <person name="Kuo A."/>
            <person name="Nagy L.G."/>
            <person name="Floudas D."/>
            <person name="Copeland A."/>
            <person name="Barry K.W."/>
            <person name="Cichocki N."/>
            <person name="Veneault-Fourrey C."/>
            <person name="LaButti K."/>
            <person name="Lindquist E.A."/>
            <person name="Lipzen A."/>
            <person name="Lundell T."/>
            <person name="Morin E."/>
            <person name="Murat C."/>
            <person name="Riley R."/>
            <person name="Ohm R."/>
            <person name="Sun H."/>
            <person name="Tunlid A."/>
            <person name="Henrissat B."/>
            <person name="Grigoriev I.V."/>
            <person name="Hibbett D.S."/>
            <person name="Martin F."/>
        </authorList>
    </citation>
    <scope>NUCLEOTIDE SEQUENCE [LARGE SCALE GENOMIC DNA]</scope>
    <source>
        <strain evidence="4">FD-334 SS-4</strain>
    </source>
</reference>
<evidence type="ECO:0000256" key="2">
    <source>
        <dbReference type="SAM" id="Phobius"/>
    </source>
</evidence>
<evidence type="ECO:0008006" key="5">
    <source>
        <dbReference type="Google" id="ProtNLM"/>
    </source>
</evidence>
<dbReference type="EMBL" id="KN817533">
    <property type="protein sequence ID" value="KJA25156.1"/>
    <property type="molecule type" value="Genomic_DNA"/>
</dbReference>
<keyword evidence="2" id="KW-0472">Membrane</keyword>
<proteinExistence type="predicted"/>
<evidence type="ECO:0000313" key="3">
    <source>
        <dbReference type="EMBL" id="KJA25156.1"/>
    </source>
</evidence>
<evidence type="ECO:0000256" key="1">
    <source>
        <dbReference type="SAM" id="MobiDB-lite"/>
    </source>
</evidence>
<evidence type="ECO:0000313" key="4">
    <source>
        <dbReference type="Proteomes" id="UP000054270"/>
    </source>
</evidence>
<dbReference type="AlphaFoldDB" id="A0A0D2P9C2"/>
<dbReference type="OrthoDB" id="3350619at2759"/>
<sequence>MFRSSLSSHYDPVDDDDQPQDEKMEGIEISNTGYRATVVLYTLYLCTFINVVLITYAVYAICTNGSVTHVQKLQTLRLQDTYISLDSIYSDKSSTKISYGSIINHSRHFTKVSSSEPSRILSSDESLLLHDPGRLPYYGRRLFVNSSVSTFVQFRVMDYGMENCRLVLSVPSRNNTKAIIGQGDLPQRISLWRYPITSLLDHRKLSWATRPTQRRYFGSMEVAYSSLLETPSFTCPSLSYQTFELTCAAEDCYVDIEGVGIQSSGLFMRQYQSL</sequence>
<name>A0A0D2P9C2_HYPSF</name>
<organism evidence="3 4">
    <name type="scientific">Hypholoma sublateritium (strain FD-334 SS-4)</name>
    <dbReference type="NCBI Taxonomy" id="945553"/>
    <lineage>
        <taxon>Eukaryota</taxon>
        <taxon>Fungi</taxon>
        <taxon>Dikarya</taxon>
        <taxon>Basidiomycota</taxon>
        <taxon>Agaricomycotina</taxon>
        <taxon>Agaricomycetes</taxon>
        <taxon>Agaricomycetidae</taxon>
        <taxon>Agaricales</taxon>
        <taxon>Agaricineae</taxon>
        <taxon>Strophariaceae</taxon>
        <taxon>Hypholoma</taxon>
    </lineage>
</organism>
<gene>
    <name evidence="3" type="ORF">HYPSUDRAFT_85634</name>
</gene>
<feature type="region of interest" description="Disordered" evidence="1">
    <location>
        <begin position="1"/>
        <end position="21"/>
    </location>
</feature>